<keyword evidence="2" id="KW-1185">Reference proteome</keyword>
<evidence type="ECO:0000313" key="1">
    <source>
        <dbReference type="EMBL" id="KAJ8722062.1"/>
    </source>
</evidence>
<organism evidence="1 2">
    <name type="scientific">Mythimna loreyi</name>
    <dbReference type="NCBI Taxonomy" id="667449"/>
    <lineage>
        <taxon>Eukaryota</taxon>
        <taxon>Metazoa</taxon>
        <taxon>Ecdysozoa</taxon>
        <taxon>Arthropoda</taxon>
        <taxon>Hexapoda</taxon>
        <taxon>Insecta</taxon>
        <taxon>Pterygota</taxon>
        <taxon>Neoptera</taxon>
        <taxon>Endopterygota</taxon>
        <taxon>Lepidoptera</taxon>
        <taxon>Glossata</taxon>
        <taxon>Ditrysia</taxon>
        <taxon>Noctuoidea</taxon>
        <taxon>Noctuidae</taxon>
        <taxon>Noctuinae</taxon>
        <taxon>Hadenini</taxon>
        <taxon>Mythimna</taxon>
    </lineage>
</organism>
<comment type="caution">
    <text evidence="1">The sequence shown here is derived from an EMBL/GenBank/DDBJ whole genome shotgun (WGS) entry which is preliminary data.</text>
</comment>
<protein>
    <submittedName>
        <fullName evidence="1">Uncharacterized protein</fullName>
    </submittedName>
</protein>
<gene>
    <name evidence="1" type="ORF">PYW08_004464</name>
</gene>
<sequence>MGVLVNGDSGKTVNYNFHRKAGRSLIERRPVFSPDGESVAIIVENIVRVYNIQTGECVRTLETESPVNELIAIQFPENEDYNLYGCSDTGYVTTWTWENGAVLREIKLKLLNNARVHTFDLVDSNECCITSSSKQKQLNLSTYSVKTGELLYEYRDTKPTHDDMICVSLGWCNGDRYAAVTNGTKFLYIQNLQQPHIKTRIINHNGYRIMSVTANQKANTVAFTDTLGRATVIRGNLFDYRQIAREVLHWHFLPPLASCFSLQGNYLYTGGMEQVLVKWTIGNLAYRANEKAFIPRLPGMIRFITTNNSHVAVTLTNNSVVIANAQLRVVCTLLECGGVSPAARAVGGALVYHAPLAALLTAGRTGHLQLYSTTTDKVLYNLDITEMNKLPSERWNLLPLETEVTCAAVSGNGDWLVTSEYRNDGIIYPEEKLKFWAAQHKNATPFQLNTCVNLSHGGCNVVSLALNYRGDFCVSAGTDQKFRIWRKENTSQTHRKKIAWNCLTACYYSSGIGQFISNSVLNGFKDGVKHKPGRDEDLPYLREVEKENDVIKKLFNIHKEQSLVDEGHIMVPKRRDSEYDMGGVAISQDGSLIAAWFGCKLTLWDTHLCNLSTTLSHPALRPKGVHVQFGNRDAAHYLVCTTETCVAVWSLLSLTVKWLVQINPTCLAAHRFSNKLAVATTNNDVYVFTPHNSKPILTKKRLLDPSTGVFKQCTFGTCFDDDIRLYLMRNNSEIYCIEPEQTEESRLEVMSHRKLPTSNFSALLAEQQLSEVQPATGENNVIDVNNLASSTIAQFSLASPHMVPPVSLLCTTFLQRLSGIEQAELTDDSQEDKPMEVDEDSSDDEDGETSKLNGPYSPKVTELWTPNYEAVKEKKLNKIMSEPFLDLHSTSSMFGV</sequence>
<dbReference type="EMBL" id="CM056792">
    <property type="protein sequence ID" value="KAJ8722062.1"/>
    <property type="molecule type" value="Genomic_DNA"/>
</dbReference>
<name>A0ACC2QQZ0_9NEOP</name>
<proteinExistence type="predicted"/>
<reference evidence="1" key="1">
    <citation type="submission" date="2023-03" db="EMBL/GenBank/DDBJ databases">
        <title>Chromosome-level genomes of two armyworms, Mythimna separata and Mythimna loreyi, provide insights into the biosynthesis and reception of sex pheromones.</title>
        <authorList>
            <person name="Zhao H."/>
        </authorList>
    </citation>
    <scope>NUCLEOTIDE SEQUENCE</scope>
    <source>
        <strain evidence="1">BeijingLab</strain>
    </source>
</reference>
<dbReference type="Proteomes" id="UP001231649">
    <property type="component" value="Chromosome 16"/>
</dbReference>
<accession>A0ACC2QQZ0</accession>
<evidence type="ECO:0000313" key="2">
    <source>
        <dbReference type="Proteomes" id="UP001231649"/>
    </source>
</evidence>